<evidence type="ECO:0000313" key="1">
    <source>
        <dbReference type="EMBL" id="KAJ9677393.1"/>
    </source>
</evidence>
<comment type="caution">
    <text evidence="1">The sequence shown here is derived from an EMBL/GenBank/DDBJ whole genome shotgun (WGS) entry which is preliminary data.</text>
</comment>
<reference evidence="1 2" key="1">
    <citation type="journal article" date="2023" name="BMC Biotechnol.">
        <title>Vitis rotundifolia cv Carlos genome sequencing.</title>
        <authorList>
            <person name="Huff M."/>
            <person name="Hulse-Kemp A."/>
            <person name="Scheffler B."/>
            <person name="Youngblood R."/>
            <person name="Simpson S."/>
            <person name="Babiker E."/>
            <person name="Staton M."/>
        </authorList>
    </citation>
    <scope>NUCLEOTIDE SEQUENCE [LARGE SCALE GENOMIC DNA]</scope>
    <source>
        <tissue evidence="1">Leaf</tissue>
    </source>
</reference>
<dbReference type="PANTHER" id="PTHR37204:SF1">
    <property type="entry name" value="TRANSMEMBRANE PROTEIN"/>
    <property type="match status" value="1"/>
</dbReference>
<proteinExistence type="predicted"/>
<dbReference type="Proteomes" id="UP001168098">
    <property type="component" value="Unassembled WGS sequence"/>
</dbReference>
<dbReference type="EMBL" id="JARBHA010000017">
    <property type="protein sequence ID" value="KAJ9677393.1"/>
    <property type="molecule type" value="Genomic_DNA"/>
</dbReference>
<evidence type="ECO:0000313" key="2">
    <source>
        <dbReference type="Proteomes" id="UP001168098"/>
    </source>
</evidence>
<keyword evidence="2" id="KW-1185">Reference proteome</keyword>
<accession>A0AA39DA12</accession>
<protein>
    <submittedName>
        <fullName evidence="1">Uncharacterized protein</fullName>
    </submittedName>
</protein>
<dbReference type="AlphaFoldDB" id="A0AA39DA12"/>
<sequence>MARVRNWWSHSKTVVLIWLTSALLFYFGLQFVLRNSSLNYPSVSTMSDSERRSKLYDKMESDLNEHGAAFLEHGETSQSLSLSDLFTLKDGIVTPVLKAAKPPVRANVLYLSTEFSVPVSEAVRSIFSPYFDKVIWFQNSSLYHFSMFHASHHITPVPATEVEIEAEATAVEAVAKALCPLKIVLDRVLLTSTGVLLGCWQVASGTDPVTIRAKLRTALPHAPKNQLYDNAILHTSFARLLGPPKFSPAELHKASDQLQFFHELVARLNNIIRGFEVFAFCFIVENRESCSVVMELMTYDVLFILLYFQK</sequence>
<gene>
    <name evidence="1" type="ORF">PVL29_022397</name>
</gene>
<organism evidence="1 2">
    <name type="scientific">Vitis rotundifolia</name>
    <name type="common">Muscadine grape</name>
    <dbReference type="NCBI Taxonomy" id="103349"/>
    <lineage>
        <taxon>Eukaryota</taxon>
        <taxon>Viridiplantae</taxon>
        <taxon>Streptophyta</taxon>
        <taxon>Embryophyta</taxon>
        <taxon>Tracheophyta</taxon>
        <taxon>Spermatophyta</taxon>
        <taxon>Magnoliopsida</taxon>
        <taxon>eudicotyledons</taxon>
        <taxon>Gunneridae</taxon>
        <taxon>Pentapetalae</taxon>
        <taxon>rosids</taxon>
        <taxon>Vitales</taxon>
        <taxon>Vitaceae</taxon>
        <taxon>Viteae</taxon>
        <taxon>Vitis</taxon>
    </lineage>
</organism>
<dbReference type="PANTHER" id="PTHR37204">
    <property type="entry name" value="TRANSMEMBRANE PROTEIN"/>
    <property type="match status" value="1"/>
</dbReference>
<name>A0AA39DA12_VITRO</name>